<dbReference type="GO" id="GO:0140098">
    <property type="term" value="F:catalytic activity, acting on RNA"/>
    <property type="evidence" value="ECO:0007669"/>
    <property type="project" value="UniProtKB-ARBA"/>
</dbReference>
<dbReference type="Proteomes" id="UP000315636">
    <property type="component" value="Unassembled WGS sequence"/>
</dbReference>
<dbReference type="SUPFAM" id="SSF55120">
    <property type="entry name" value="Pseudouridine synthase"/>
    <property type="match status" value="1"/>
</dbReference>
<proteinExistence type="inferred from homology"/>
<accession>A0A521EL16</accession>
<keyword evidence="8" id="KW-1185">Reference proteome</keyword>
<evidence type="ECO:0000256" key="2">
    <source>
        <dbReference type="ARBA" id="ARBA00010876"/>
    </source>
</evidence>
<evidence type="ECO:0000256" key="1">
    <source>
        <dbReference type="ARBA" id="ARBA00000073"/>
    </source>
</evidence>
<dbReference type="PANTHER" id="PTHR21600:SF44">
    <property type="entry name" value="RIBOSOMAL LARGE SUBUNIT PSEUDOURIDINE SYNTHASE D"/>
    <property type="match status" value="1"/>
</dbReference>
<feature type="active site" evidence="4">
    <location>
        <position position="137"/>
    </location>
</feature>
<keyword evidence="3 5" id="KW-0413">Isomerase</keyword>
<dbReference type="InterPro" id="IPR006225">
    <property type="entry name" value="PsdUridine_synth_RluC/D"/>
</dbReference>
<dbReference type="OrthoDB" id="9807829at2"/>
<dbReference type="GO" id="GO:0003723">
    <property type="term" value="F:RNA binding"/>
    <property type="evidence" value="ECO:0007669"/>
    <property type="project" value="InterPro"/>
</dbReference>
<comment type="catalytic activity">
    <reaction evidence="1 5">
        <text>a uridine in RNA = a pseudouridine in RNA</text>
        <dbReference type="Rhea" id="RHEA:48348"/>
        <dbReference type="Rhea" id="RHEA-COMP:12068"/>
        <dbReference type="Rhea" id="RHEA-COMP:12069"/>
        <dbReference type="ChEBI" id="CHEBI:65314"/>
        <dbReference type="ChEBI" id="CHEBI:65315"/>
    </reaction>
</comment>
<dbReference type="InterPro" id="IPR050188">
    <property type="entry name" value="RluA_PseudoU_synthase"/>
</dbReference>
<dbReference type="GO" id="GO:0009982">
    <property type="term" value="F:pseudouridine synthase activity"/>
    <property type="evidence" value="ECO:0007669"/>
    <property type="project" value="InterPro"/>
</dbReference>
<evidence type="ECO:0000256" key="3">
    <source>
        <dbReference type="ARBA" id="ARBA00023235"/>
    </source>
</evidence>
<dbReference type="AlphaFoldDB" id="A0A521EL16"/>
<dbReference type="InterPro" id="IPR020103">
    <property type="entry name" value="PsdUridine_synth_cat_dom_sf"/>
</dbReference>
<dbReference type="PROSITE" id="PS01129">
    <property type="entry name" value="PSI_RLU"/>
    <property type="match status" value="1"/>
</dbReference>
<dbReference type="NCBIfam" id="TIGR00005">
    <property type="entry name" value="rluA_subfam"/>
    <property type="match status" value="1"/>
</dbReference>
<dbReference type="InterPro" id="IPR006145">
    <property type="entry name" value="PsdUridine_synth_RsuA/RluA"/>
</dbReference>
<dbReference type="EMBL" id="FXTI01000009">
    <property type="protein sequence ID" value="SMO84606.1"/>
    <property type="molecule type" value="Genomic_DNA"/>
</dbReference>
<dbReference type="InterPro" id="IPR006224">
    <property type="entry name" value="PsdUridine_synth_RluA-like_CS"/>
</dbReference>
<organism evidence="7 8">
    <name type="scientific">Melghirimyces algeriensis</name>
    <dbReference type="NCBI Taxonomy" id="910412"/>
    <lineage>
        <taxon>Bacteria</taxon>
        <taxon>Bacillati</taxon>
        <taxon>Bacillota</taxon>
        <taxon>Bacilli</taxon>
        <taxon>Bacillales</taxon>
        <taxon>Thermoactinomycetaceae</taxon>
        <taxon>Melghirimyces</taxon>
    </lineage>
</organism>
<evidence type="ECO:0000256" key="4">
    <source>
        <dbReference type="PIRSR" id="PIRSR606225-1"/>
    </source>
</evidence>
<sequence>MKHNQWITYHVTDTWNHCTVESILKGPLLLSNRMINRLTRRRGVRLNGRTTWLKRTVKKGDRLQVAVRPREQADLMPEPVPFTVKYEDMDWMVVDKPAGIKVHPVHSDEKGTLAHGILHYWKSQGWEGKVRPIHRLDRHTSGVLMVAKSAYAHQLMDRELREKRLKRVYLAILQGAPTPSLPLEGTIDAPIARQPGHSLKRCVSSKGDSAITHYRILDHNDQATLVQVELETGRTHQIRVHFAHFGLPLFGDSLYGGKSSLIGRQALHASELHFHHPFTEKDVKVISPPPDDFLQLARQLKFSLTEAWC</sequence>
<feature type="domain" description="Pseudouridine synthase RsuA/RluA-like" evidence="6">
    <location>
        <begin position="91"/>
        <end position="244"/>
    </location>
</feature>
<dbReference type="CDD" id="cd02869">
    <property type="entry name" value="PseudoU_synth_RluA_like"/>
    <property type="match status" value="1"/>
</dbReference>
<gene>
    <name evidence="7" type="ORF">SAMN06264849_109143</name>
</gene>
<dbReference type="GO" id="GO:0000455">
    <property type="term" value="P:enzyme-directed rRNA pseudouridine synthesis"/>
    <property type="evidence" value="ECO:0007669"/>
    <property type="project" value="TreeGrafter"/>
</dbReference>
<evidence type="ECO:0000313" key="7">
    <source>
        <dbReference type="EMBL" id="SMO84606.1"/>
    </source>
</evidence>
<evidence type="ECO:0000259" key="6">
    <source>
        <dbReference type="Pfam" id="PF00849"/>
    </source>
</evidence>
<dbReference type="RefSeq" id="WP_142506272.1">
    <property type="nucleotide sequence ID" value="NZ_FXTI01000009.1"/>
</dbReference>
<name>A0A521EL16_9BACL</name>
<evidence type="ECO:0000256" key="5">
    <source>
        <dbReference type="RuleBase" id="RU362028"/>
    </source>
</evidence>
<comment type="function">
    <text evidence="5">Responsible for synthesis of pseudouridine from uracil.</text>
</comment>
<dbReference type="Pfam" id="PF00849">
    <property type="entry name" value="PseudoU_synth_2"/>
    <property type="match status" value="1"/>
</dbReference>
<dbReference type="EC" id="5.4.99.-" evidence="5"/>
<reference evidence="7 8" key="1">
    <citation type="submission" date="2017-05" db="EMBL/GenBank/DDBJ databases">
        <authorList>
            <person name="Varghese N."/>
            <person name="Submissions S."/>
        </authorList>
    </citation>
    <scope>NUCLEOTIDE SEQUENCE [LARGE SCALE GENOMIC DNA]</scope>
    <source>
        <strain evidence="7 8">DSM 45474</strain>
    </source>
</reference>
<dbReference type="Gene3D" id="3.30.2350.10">
    <property type="entry name" value="Pseudouridine synthase"/>
    <property type="match status" value="1"/>
</dbReference>
<evidence type="ECO:0000313" key="8">
    <source>
        <dbReference type="Proteomes" id="UP000315636"/>
    </source>
</evidence>
<dbReference type="PANTHER" id="PTHR21600">
    <property type="entry name" value="MITOCHONDRIAL RNA PSEUDOURIDINE SYNTHASE"/>
    <property type="match status" value="1"/>
</dbReference>
<comment type="similarity">
    <text evidence="2 5">Belongs to the pseudouridine synthase RluA family.</text>
</comment>
<protein>
    <recommendedName>
        <fullName evidence="5">Pseudouridine synthase</fullName>
        <ecNumber evidence="5">5.4.99.-</ecNumber>
    </recommendedName>
</protein>